<evidence type="ECO:0000256" key="1">
    <source>
        <dbReference type="SAM" id="SignalP"/>
    </source>
</evidence>
<dbReference type="AlphaFoldDB" id="A0AAV9XHB0"/>
<keyword evidence="1" id="KW-0732">Signal</keyword>
<comment type="caution">
    <text evidence="2">The sequence shown here is derived from an EMBL/GenBank/DDBJ whole genome shotgun (WGS) entry which is preliminary data.</text>
</comment>
<accession>A0AAV9XHB0</accession>
<dbReference type="EMBL" id="JAVHJO010000003">
    <property type="protein sequence ID" value="KAK6541493.1"/>
    <property type="molecule type" value="Genomic_DNA"/>
</dbReference>
<gene>
    <name evidence="2" type="ORF">TWF694_007302</name>
</gene>
<keyword evidence="3" id="KW-1185">Reference proteome</keyword>
<feature type="signal peptide" evidence="1">
    <location>
        <begin position="1"/>
        <end position="21"/>
    </location>
</feature>
<reference evidence="2 3" key="1">
    <citation type="submission" date="2019-10" db="EMBL/GenBank/DDBJ databases">
        <authorList>
            <person name="Palmer J.M."/>
        </authorList>
    </citation>
    <scope>NUCLEOTIDE SEQUENCE [LARGE SCALE GENOMIC DNA]</scope>
    <source>
        <strain evidence="2 3">TWF694</strain>
    </source>
</reference>
<proteinExistence type="predicted"/>
<evidence type="ECO:0000313" key="3">
    <source>
        <dbReference type="Proteomes" id="UP001365542"/>
    </source>
</evidence>
<feature type="chain" id="PRO_5043631453" evidence="1">
    <location>
        <begin position="22"/>
        <end position="294"/>
    </location>
</feature>
<protein>
    <submittedName>
        <fullName evidence="2">Uncharacterized protein</fullName>
    </submittedName>
</protein>
<name>A0AAV9XHB0_9PEZI</name>
<organism evidence="2 3">
    <name type="scientific">Orbilia ellipsospora</name>
    <dbReference type="NCBI Taxonomy" id="2528407"/>
    <lineage>
        <taxon>Eukaryota</taxon>
        <taxon>Fungi</taxon>
        <taxon>Dikarya</taxon>
        <taxon>Ascomycota</taxon>
        <taxon>Pezizomycotina</taxon>
        <taxon>Orbiliomycetes</taxon>
        <taxon>Orbiliales</taxon>
        <taxon>Orbiliaceae</taxon>
        <taxon>Orbilia</taxon>
    </lineage>
</organism>
<sequence length="294" mass="32859">MPKQTKLSLILLWYLLTSVIATSLPEAENALDRTHYGLRARDILDYIYGERGPHKRGVGDNESPCHYYTDETEPSLCKYGVPVSEYNNAIRKLHKKHKRRDIQDIGPLVYSHAPALTTRSNLFSEKRDESGLNLPANFTYVATHCYNSGVWAKDSEFISIQGKFCNSLNDWQNSGLIGVMVFFKGVNNTASTDGINPEDGILRDEKGNPIEIEAEFFADKSPFASSLASNNANSLTAACMEATTKLIRNSCQGHNDDMQGGFIQLIYDKGGDNVHLGFRMDPNAQWSFQYQTGN</sequence>
<evidence type="ECO:0000313" key="2">
    <source>
        <dbReference type="EMBL" id="KAK6541493.1"/>
    </source>
</evidence>
<dbReference type="Proteomes" id="UP001365542">
    <property type="component" value="Unassembled WGS sequence"/>
</dbReference>